<evidence type="ECO:0000259" key="2">
    <source>
        <dbReference type="Pfam" id="PF12158"/>
    </source>
</evidence>
<evidence type="ECO:0000256" key="1">
    <source>
        <dbReference type="SAM" id="Phobius"/>
    </source>
</evidence>
<proteinExistence type="predicted"/>
<feature type="transmembrane region" description="Helical" evidence="1">
    <location>
        <begin position="156"/>
        <end position="178"/>
    </location>
</feature>
<keyword evidence="1" id="KW-1133">Transmembrane helix</keyword>
<organism evidence="3 4">
    <name type="scientific">Amycolatopsis camponoti</name>
    <dbReference type="NCBI Taxonomy" id="2606593"/>
    <lineage>
        <taxon>Bacteria</taxon>
        <taxon>Bacillati</taxon>
        <taxon>Actinomycetota</taxon>
        <taxon>Actinomycetes</taxon>
        <taxon>Pseudonocardiales</taxon>
        <taxon>Pseudonocardiaceae</taxon>
        <taxon>Amycolatopsis</taxon>
    </lineage>
</organism>
<dbReference type="AlphaFoldDB" id="A0A6I8LXM2"/>
<name>A0A6I8LXM2_9PSEU</name>
<feature type="transmembrane region" description="Helical" evidence="1">
    <location>
        <begin position="65"/>
        <end position="88"/>
    </location>
</feature>
<reference evidence="3 4" key="1">
    <citation type="submission" date="2019-09" db="EMBL/GenBank/DDBJ databases">
        <authorList>
            <person name="Leyn A S."/>
        </authorList>
    </citation>
    <scope>NUCLEOTIDE SEQUENCE [LARGE SCALE GENOMIC DNA]</scope>
    <source>
        <strain evidence="3">AA231_1</strain>
    </source>
</reference>
<accession>A0A6I8LXM2</accession>
<protein>
    <recommendedName>
        <fullName evidence="2">DUF3592 domain-containing protein</fullName>
    </recommendedName>
</protein>
<sequence length="269" mass="28915">MYGFMSGLSDPPRSGRRAGRRLWLLGIPTTLAWAAAGWSGALGMLDGFRLMSLNRLDSWGVDAGSAASLVLFFSVAVTVASSLGFAMLWGAGMSVNRLGIGFRASSLTAALGVALGSGVAIPSWTPPESVGQRLPFLDGKAEPWSDVDWVVYYEPYLLPAVSALVALVLIVVLLRAFLSEAEEEDRTEALRQRGRRVTGHVVHVEFTNVWVMGNPRFVVHVRFPAETGERTVVATMVTSLFQAPSRGSAVTVRYDPQDPEAVLVEPGVP</sequence>
<evidence type="ECO:0000313" key="4">
    <source>
        <dbReference type="Proteomes" id="UP000399805"/>
    </source>
</evidence>
<evidence type="ECO:0000313" key="3">
    <source>
        <dbReference type="EMBL" id="VVJ21118.1"/>
    </source>
</evidence>
<keyword evidence="1" id="KW-0812">Transmembrane</keyword>
<keyword evidence="1" id="KW-0472">Membrane</keyword>
<feature type="transmembrane region" description="Helical" evidence="1">
    <location>
        <begin position="100"/>
        <end position="121"/>
    </location>
</feature>
<dbReference type="Pfam" id="PF12158">
    <property type="entry name" value="DUF3592"/>
    <property type="match status" value="1"/>
</dbReference>
<keyword evidence="4" id="KW-1185">Reference proteome</keyword>
<gene>
    <name evidence="3" type="ORF">AA23TX_06139</name>
</gene>
<feature type="domain" description="DUF3592" evidence="2">
    <location>
        <begin position="197"/>
        <end position="267"/>
    </location>
</feature>
<feature type="transmembrane region" description="Helical" evidence="1">
    <location>
        <begin position="21"/>
        <end position="45"/>
    </location>
</feature>
<dbReference type="InterPro" id="IPR021994">
    <property type="entry name" value="DUF3592"/>
</dbReference>
<dbReference type="EMBL" id="CABVGP010000002">
    <property type="protein sequence ID" value="VVJ21118.1"/>
    <property type="molecule type" value="Genomic_DNA"/>
</dbReference>
<dbReference type="Proteomes" id="UP000399805">
    <property type="component" value="Unassembled WGS sequence"/>
</dbReference>